<evidence type="ECO:0000313" key="6">
    <source>
        <dbReference type="EMBL" id="EME30131.1"/>
    </source>
</evidence>
<dbReference type="InterPro" id="IPR036390">
    <property type="entry name" value="WH_DNA-bd_sf"/>
</dbReference>
<dbReference type="SUPFAM" id="SSF48371">
    <property type="entry name" value="ARM repeat"/>
    <property type="match status" value="1"/>
</dbReference>
<dbReference type="PANTHER" id="PTHR13022">
    <property type="entry name" value="EUKARYOTIC TRANSLATION INITIATION FACTOR 3 SUBUNIT 11"/>
    <property type="match status" value="1"/>
</dbReference>
<dbReference type="InterPro" id="IPR009374">
    <property type="entry name" value="eIF3k"/>
</dbReference>
<dbReference type="InterPro" id="IPR033464">
    <property type="entry name" value="CSN8_PSD8_EIF3K"/>
</dbReference>
<keyword evidence="1 4" id="KW-0963">Cytoplasm</keyword>
<evidence type="ECO:0000256" key="3">
    <source>
        <dbReference type="ARBA" id="ARBA00022917"/>
    </source>
</evidence>
<gene>
    <name evidence="6" type="ORF">Gasu_25100</name>
</gene>
<dbReference type="OMA" id="GDDLCAD"/>
<keyword evidence="7" id="KW-1185">Reference proteome</keyword>
<evidence type="ECO:0000256" key="2">
    <source>
        <dbReference type="ARBA" id="ARBA00022540"/>
    </source>
</evidence>
<dbReference type="GO" id="GO:0006446">
    <property type="term" value="P:regulation of translational initiation"/>
    <property type="evidence" value="ECO:0007669"/>
    <property type="project" value="InterPro"/>
</dbReference>
<reference evidence="7" key="1">
    <citation type="journal article" date="2013" name="Science">
        <title>Gene transfer from bacteria and archaea facilitated evolution of an extremophilic eukaryote.</title>
        <authorList>
            <person name="Schonknecht G."/>
            <person name="Chen W.H."/>
            <person name="Ternes C.M."/>
            <person name="Barbier G.G."/>
            <person name="Shrestha R.P."/>
            <person name="Stanke M."/>
            <person name="Brautigam A."/>
            <person name="Baker B.J."/>
            <person name="Banfield J.F."/>
            <person name="Garavito R.M."/>
            <person name="Carr K."/>
            <person name="Wilkerson C."/>
            <person name="Rensing S.A."/>
            <person name="Gagneul D."/>
            <person name="Dickenson N.E."/>
            <person name="Oesterhelt C."/>
            <person name="Lercher M.J."/>
            <person name="Weber A.P."/>
        </authorList>
    </citation>
    <scope>NUCLEOTIDE SEQUENCE [LARGE SCALE GENOMIC DNA]</scope>
    <source>
        <strain evidence="7">074W</strain>
    </source>
</reference>
<dbReference type="GO" id="GO:0033290">
    <property type="term" value="C:eukaryotic 48S preinitiation complex"/>
    <property type="evidence" value="ECO:0007669"/>
    <property type="project" value="UniProtKB-UniRule"/>
</dbReference>
<dbReference type="STRING" id="130081.M2W355"/>
<dbReference type="eggNOG" id="KOG3252">
    <property type="taxonomic scope" value="Eukaryota"/>
</dbReference>
<dbReference type="Pfam" id="PF10075">
    <property type="entry name" value="CSN8_PSD8_EIF3K"/>
    <property type="match status" value="1"/>
</dbReference>
<evidence type="ECO:0000256" key="1">
    <source>
        <dbReference type="ARBA" id="ARBA00022490"/>
    </source>
</evidence>
<dbReference type="GO" id="GO:0003743">
    <property type="term" value="F:translation initiation factor activity"/>
    <property type="evidence" value="ECO:0007669"/>
    <property type="project" value="UniProtKB-UniRule"/>
</dbReference>
<dbReference type="Gene3D" id="1.25.40.250">
    <property type="entry name" value="ARM repeat, domain 1"/>
    <property type="match status" value="1"/>
</dbReference>
<feature type="domain" description="PCI" evidence="5">
    <location>
        <begin position="38"/>
        <end position="200"/>
    </location>
</feature>
<dbReference type="Proteomes" id="UP000030680">
    <property type="component" value="Unassembled WGS sequence"/>
</dbReference>
<dbReference type="HAMAP" id="MF_03010">
    <property type="entry name" value="eIF3k"/>
    <property type="match status" value="1"/>
</dbReference>
<evidence type="ECO:0000313" key="7">
    <source>
        <dbReference type="Proteomes" id="UP000030680"/>
    </source>
</evidence>
<dbReference type="GO" id="GO:0003723">
    <property type="term" value="F:RNA binding"/>
    <property type="evidence" value="ECO:0007669"/>
    <property type="project" value="UniProtKB-UniRule"/>
</dbReference>
<evidence type="ECO:0000259" key="5">
    <source>
        <dbReference type="PROSITE" id="PS50250"/>
    </source>
</evidence>
<evidence type="ECO:0000256" key="4">
    <source>
        <dbReference type="HAMAP-Rule" id="MF_03010"/>
    </source>
</evidence>
<dbReference type="Gramene" id="EME30131">
    <property type="protein sequence ID" value="EME30131"/>
    <property type="gene ID" value="Gasu_25100"/>
</dbReference>
<dbReference type="EMBL" id="KB454502">
    <property type="protein sequence ID" value="EME30131.1"/>
    <property type="molecule type" value="Genomic_DNA"/>
</dbReference>
<dbReference type="PANTHER" id="PTHR13022:SF0">
    <property type="entry name" value="EUKARYOTIC TRANSLATION INITIATION FACTOR 3 SUBUNIT K"/>
    <property type="match status" value="1"/>
</dbReference>
<dbReference type="KEGG" id="gsl:Gasu_25100"/>
<dbReference type="SUPFAM" id="SSF46785">
    <property type="entry name" value="Winged helix' DNA-binding domain"/>
    <property type="match status" value="1"/>
</dbReference>
<protein>
    <recommendedName>
        <fullName evidence="4">Eukaryotic translation initiation factor 3 subunit K</fullName>
        <shortName evidence="4">eIF3k</shortName>
    </recommendedName>
    <alternativeName>
        <fullName evidence="4">eIF-3 p25</fullName>
    </alternativeName>
</protein>
<keyword evidence="2 4" id="KW-0396">Initiation factor</keyword>
<comment type="function">
    <text evidence="4">Component of the eukaryotic translation initiation factor 3 (eIF-3) complex, which is involved in protein synthesis of a specialized repertoire of mRNAs and, together with other initiation factors, stimulates binding of mRNA and methionyl-tRNAi to the 40S ribosome. The eIF-3 complex specifically targets and initiates translation of a subset of mRNAs involved in cell proliferation.</text>
</comment>
<comment type="similarity">
    <text evidence="4">Belongs to the eIF-3 subunit K family.</text>
</comment>
<comment type="subunit">
    <text evidence="4">Component of the eukaryotic translation initiation factor 3 (eIF-3) complex.</text>
</comment>
<keyword evidence="3 4" id="KW-0648">Protein biosynthesis</keyword>
<dbReference type="OrthoDB" id="337745at2759"/>
<dbReference type="RefSeq" id="XP_005706651.1">
    <property type="nucleotide sequence ID" value="XM_005706594.1"/>
</dbReference>
<comment type="subcellular location">
    <subcellularLocation>
        <location evidence="4">Cytoplasm</location>
    </subcellularLocation>
</comment>
<dbReference type="InterPro" id="IPR000717">
    <property type="entry name" value="PCI_dom"/>
</dbReference>
<dbReference type="Gene3D" id="1.10.10.10">
    <property type="entry name" value="Winged helix-like DNA-binding domain superfamily/Winged helix DNA-binding domain"/>
    <property type="match status" value="1"/>
</dbReference>
<dbReference type="GO" id="GO:0001732">
    <property type="term" value="P:formation of cytoplasmic translation initiation complex"/>
    <property type="evidence" value="ECO:0007669"/>
    <property type="project" value="UniProtKB-UniRule"/>
</dbReference>
<name>M2W355_GALSU</name>
<dbReference type="GeneID" id="17088882"/>
<dbReference type="InterPro" id="IPR036388">
    <property type="entry name" value="WH-like_DNA-bd_sf"/>
</dbReference>
<dbReference type="GO" id="GO:0016282">
    <property type="term" value="C:eukaryotic 43S preinitiation complex"/>
    <property type="evidence" value="ECO:0007669"/>
    <property type="project" value="UniProtKB-UniRule"/>
</dbReference>
<sequence>MEELSQQVNDLLQSRRYDPDILIDLERYVEAQCLEGAYDGDANLACLKLYQFYPEKTNFSIVSKILLKALAALPSSDFISCLYLLGEKTQREVPVATVISWADALESGNFVDFWNSLQNNKDIIKGLPGIEDSFREFMLAVISRTYFRIHLSVLQKLLCLSQDDLIRFLNKHGMTNITNDILQFPSTEENQPRPKTIGEQLPLRKVLESLSNYSIHS</sequence>
<dbReference type="GO" id="GO:0005852">
    <property type="term" value="C:eukaryotic translation initiation factor 3 complex"/>
    <property type="evidence" value="ECO:0007669"/>
    <property type="project" value="UniProtKB-UniRule"/>
</dbReference>
<organism evidence="6 7">
    <name type="scientific">Galdieria sulphuraria</name>
    <name type="common">Red alga</name>
    <dbReference type="NCBI Taxonomy" id="130081"/>
    <lineage>
        <taxon>Eukaryota</taxon>
        <taxon>Rhodophyta</taxon>
        <taxon>Bangiophyceae</taxon>
        <taxon>Galdieriales</taxon>
        <taxon>Galdieriaceae</taxon>
        <taxon>Galdieria</taxon>
    </lineage>
</organism>
<dbReference type="PROSITE" id="PS50250">
    <property type="entry name" value="PCI"/>
    <property type="match status" value="1"/>
</dbReference>
<accession>M2W355</accession>
<proteinExistence type="inferred from homology"/>
<dbReference type="InterPro" id="IPR016024">
    <property type="entry name" value="ARM-type_fold"/>
</dbReference>
<dbReference type="GO" id="GO:0043022">
    <property type="term" value="F:ribosome binding"/>
    <property type="evidence" value="ECO:0007669"/>
    <property type="project" value="InterPro"/>
</dbReference>
<dbReference type="InterPro" id="IPR016020">
    <property type="entry name" value="Transl_init_fac_sub12_N_euk"/>
</dbReference>
<dbReference type="AlphaFoldDB" id="M2W355"/>